<dbReference type="SUPFAM" id="SSF50621">
    <property type="entry name" value="Alanine racemase C-terminal domain-like"/>
    <property type="match status" value="1"/>
</dbReference>
<accession>A0A7V4AC14</accession>
<dbReference type="PRINTS" id="PR00992">
    <property type="entry name" value="ALARACEMASE"/>
</dbReference>
<dbReference type="EC" id="5.1.1.1" evidence="4"/>
<dbReference type="AlphaFoldDB" id="A0A7V4AC14"/>
<evidence type="ECO:0000256" key="5">
    <source>
        <dbReference type="PIRSR" id="PIRSR600821-50"/>
    </source>
</evidence>
<gene>
    <name evidence="8" type="primary">alr</name>
    <name evidence="8" type="ORF">ENT96_02010</name>
</gene>
<evidence type="ECO:0000256" key="6">
    <source>
        <dbReference type="PIRSR" id="PIRSR600821-52"/>
    </source>
</evidence>
<feature type="modified residue" description="N6-(pyridoxal phosphate)lysine" evidence="4 5">
    <location>
        <position position="34"/>
    </location>
</feature>
<feature type="binding site" evidence="4 6">
    <location>
        <position position="307"/>
    </location>
    <ligand>
        <name>substrate</name>
    </ligand>
</feature>
<comment type="cofactor">
    <cofactor evidence="1 4 5">
        <name>pyridoxal 5'-phosphate</name>
        <dbReference type="ChEBI" id="CHEBI:597326"/>
    </cofactor>
</comment>
<dbReference type="GO" id="GO:0008784">
    <property type="term" value="F:alanine racemase activity"/>
    <property type="evidence" value="ECO:0007669"/>
    <property type="project" value="UniProtKB-UniRule"/>
</dbReference>
<dbReference type="InterPro" id="IPR009006">
    <property type="entry name" value="Ala_racemase/Decarboxylase_C"/>
</dbReference>
<dbReference type="Pfam" id="PF01168">
    <property type="entry name" value="Ala_racemase_N"/>
    <property type="match status" value="1"/>
</dbReference>
<dbReference type="PANTHER" id="PTHR30511:SF0">
    <property type="entry name" value="ALANINE RACEMASE, CATABOLIC-RELATED"/>
    <property type="match status" value="1"/>
</dbReference>
<dbReference type="PANTHER" id="PTHR30511">
    <property type="entry name" value="ALANINE RACEMASE"/>
    <property type="match status" value="1"/>
</dbReference>
<feature type="domain" description="Alanine racemase C-terminal" evidence="7">
    <location>
        <begin position="238"/>
        <end position="366"/>
    </location>
</feature>
<dbReference type="Gene3D" id="3.20.20.10">
    <property type="entry name" value="Alanine racemase"/>
    <property type="match status" value="1"/>
</dbReference>
<feature type="active site" description="Proton acceptor; specific for L-alanine" evidence="4">
    <location>
        <position position="259"/>
    </location>
</feature>
<evidence type="ECO:0000313" key="8">
    <source>
        <dbReference type="EMBL" id="HGM97807.1"/>
    </source>
</evidence>
<evidence type="ECO:0000256" key="1">
    <source>
        <dbReference type="ARBA" id="ARBA00001933"/>
    </source>
</evidence>
<reference evidence="8" key="1">
    <citation type="journal article" date="2020" name="mSystems">
        <title>Genome- and Community-Level Interaction Insights into Carbon Utilization and Element Cycling Functions of Hydrothermarchaeota in Hydrothermal Sediment.</title>
        <authorList>
            <person name="Zhou Z."/>
            <person name="Liu Y."/>
            <person name="Xu W."/>
            <person name="Pan J."/>
            <person name="Luo Z.H."/>
            <person name="Li M."/>
        </authorList>
    </citation>
    <scope>NUCLEOTIDE SEQUENCE [LARGE SCALE GENOMIC DNA]</scope>
    <source>
        <strain evidence="8">SpSt-626</strain>
    </source>
</reference>
<dbReference type="NCBIfam" id="TIGR00492">
    <property type="entry name" value="alr"/>
    <property type="match status" value="1"/>
</dbReference>
<comment type="caution">
    <text evidence="8">The sequence shown here is derived from an EMBL/GenBank/DDBJ whole genome shotgun (WGS) entry which is preliminary data.</text>
</comment>
<dbReference type="EMBL" id="DTAR01000168">
    <property type="protein sequence ID" value="HGM97807.1"/>
    <property type="molecule type" value="Genomic_DNA"/>
</dbReference>
<dbReference type="InterPro" id="IPR011079">
    <property type="entry name" value="Ala_racemase_C"/>
</dbReference>
<evidence type="ECO:0000256" key="4">
    <source>
        <dbReference type="HAMAP-Rule" id="MF_01201"/>
    </source>
</evidence>
<dbReference type="CDD" id="cd00430">
    <property type="entry name" value="PLPDE_III_AR"/>
    <property type="match status" value="1"/>
</dbReference>
<dbReference type="UniPathway" id="UPA00042">
    <property type="reaction ID" value="UER00497"/>
</dbReference>
<feature type="active site" description="Proton acceptor; specific for D-alanine" evidence="4">
    <location>
        <position position="34"/>
    </location>
</feature>
<comment type="similarity">
    <text evidence="4">Belongs to the alanine racemase family.</text>
</comment>
<dbReference type="SUPFAM" id="SSF51419">
    <property type="entry name" value="PLP-binding barrel"/>
    <property type="match status" value="1"/>
</dbReference>
<feature type="binding site" evidence="4 6">
    <location>
        <position position="129"/>
    </location>
    <ligand>
        <name>substrate</name>
    </ligand>
</feature>
<dbReference type="SMART" id="SM01005">
    <property type="entry name" value="Ala_racemase_C"/>
    <property type="match status" value="1"/>
</dbReference>
<evidence type="ECO:0000256" key="3">
    <source>
        <dbReference type="ARBA" id="ARBA00023235"/>
    </source>
</evidence>
<dbReference type="GO" id="GO:0030170">
    <property type="term" value="F:pyridoxal phosphate binding"/>
    <property type="evidence" value="ECO:0007669"/>
    <property type="project" value="UniProtKB-UniRule"/>
</dbReference>
<sequence>MQFGYKCYMEVNLKNLRKNLIELKKFHNIIPVLKSNGYGLGLKEVARTILNDTDYFAVGNIEEAFVLKEMNIKKGILVLNPILPREYKEAIQNDFIFPVESKSALREILRIGRNKKINIHVEVDTGMGRSGIPYYEAINFIRGVLNLKEINFFGVYTHLASPEKDPGFTKEQIAKFLNVLSNFDVSKIPLIHAASSAGFISYNQLLRKPFNFSRIGILLFGVIPQTQNKVLNLKINEVVKVKANILRVQEIKKGTSIGYGTLFKAQRKMKIATISTGYGWGLLRKLTNKGYVIIKGKKAKILGSVCMDLIVADVTNIQGVKPGDEVVIIGKQGNEKIDFNEIADLAETIPYEILINFGNALNKKYIFEEEAK</sequence>
<dbReference type="HAMAP" id="MF_01201">
    <property type="entry name" value="Ala_racemase"/>
    <property type="match status" value="1"/>
</dbReference>
<dbReference type="InterPro" id="IPR001608">
    <property type="entry name" value="Ala_racemase_N"/>
</dbReference>
<dbReference type="GO" id="GO:0030632">
    <property type="term" value="P:D-alanine biosynthetic process"/>
    <property type="evidence" value="ECO:0007669"/>
    <property type="project" value="UniProtKB-UniRule"/>
</dbReference>
<keyword evidence="2 4" id="KW-0663">Pyridoxal phosphate</keyword>
<dbReference type="GO" id="GO:0005829">
    <property type="term" value="C:cytosol"/>
    <property type="evidence" value="ECO:0007669"/>
    <property type="project" value="TreeGrafter"/>
</dbReference>
<proteinExistence type="inferred from homology"/>
<evidence type="ECO:0000256" key="2">
    <source>
        <dbReference type="ARBA" id="ARBA00022898"/>
    </source>
</evidence>
<protein>
    <recommendedName>
        <fullName evidence="4">Alanine racemase</fullName>
        <ecNumber evidence="4">5.1.1.1</ecNumber>
    </recommendedName>
</protein>
<comment type="pathway">
    <text evidence="4">Amino-acid biosynthesis; D-alanine biosynthesis; D-alanine from L-alanine: step 1/1.</text>
</comment>
<dbReference type="Pfam" id="PF00842">
    <property type="entry name" value="Ala_racemase_C"/>
    <property type="match status" value="1"/>
</dbReference>
<dbReference type="InterPro" id="IPR029066">
    <property type="entry name" value="PLP-binding_barrel"/>
</dbReference>
<dbReference type="Gene3D" id="2.40.37.10">
    <property type="entry name" value="Lyase, Ornithine Decarboxylase, Chain A, domain 1"/>
    <property type="match status" value="1"/>
</dbReference>
<organism evidence="8">
    <name type="scientific">candidate division WOR-3 bacterium</name>
    <dbReference type="NCBI Taxonomy" id="2052148"/>
    <lineage>
        <taxon>Bacteria</taxon>
        <taxon>Bacteria division WOR-3</taxon>
    </lineage>
</organism>
<evidence type="ECO:0000259" key="7">
    <source>
        <dbReference type="SMART" id="SM01005"/>
    </source>
</evidence>
<comment type="catalytic activity">
    <reaction evidence="4">
        <text>L-alanine = D-alanine</text>
        <dbReference type="Rhea" id="RHEA:20249"/>
        <dbReference type="ChEBI" id="CHEBI:57416"/>
        <dbReference type="ChEBI" id="CHEBI:57972"/>
        <dbReference type="EC" id="5.1.1.1"/>
    </reaction>
</comment>
<dbReference type="InterPro" id="IPR000821">
    <property type="entry name" value="Ala_racemase"/>
</dbReference>
<keyword evidence="3 4" id="KW-0413">Isomerase</keyword>
<comment type="function">
    <text evidence="4">Catalyzes the interconversion of L-alanine and D-alanine. May also act on other amino acids.</text>
</comment>
<name>A0A7V4AC14_UNCW3</name>